<evidence type="ECO:0000313" key="2">
    <source>
        <dbReference type="EMBL" id="KKQ71527.1"/>
    </source>
</evidence>
<dbReference type="InterPro" id="IPR027981">
    <property type="entry name" value="DUF4446"/>
</dbReference>
<sequence length="135" mass="15147">MSLPFTLLILINFLWTAYLTFLFYRKIISKNSATPQNNSSHDFSEIQKNLDQLTSQTKNSVSNIGLVRFNPFDDMGGDQSFALALLDQHKSGVIITSLHTRENTRIFAKPVKNGEGQSISLSKDEKLAIVKAIKD</sequence>
<keyword evidence="1" id="KW-0812">Transmembrane</keyword>
<name>A0A0G0JYD2_9BACT</name>
<keyword evidence="1" id="KW-1133">Transmembrane helix</keyword>
<dbReference type="STRING" id="1618490.US90_C0002G0010"/>
<evidence type="ECO:0000313" key="3">
    <source>
        <dbReference type="Proteomes" id="UP000034406"/>
    </source>
</evidence>
<comment type="caution">
    <text evidence="2">The sequence shown here is derived from an EMBL/GenBank/DDBJ whole genome shotgun (WGS) entry which is preliminary data.</text>
</comment>
<dbReference type="Proteomes" id="UP000034406">
    <property type="component" value="Unassembled WGS sequence"/>
</dbReference>
<feature type="transmembrane region" description="Helical" evidence="1">
    <location>
        <begin position="6"/>
        <end position="24"/>
    </location>
</feature>
<gene>
    <name evidence="2" type="ORF">US90_C0002G0010</name>
</gene>
<dbReference type="AlphaFoldDB" id="A0A0G0JYD2"/>
<dbReference type="EMBL" id="LBUT01000002">
    <property type="protein sequence ID" value="KKQ71527.1"/>
    <property type="molecule type" value="Genomic_DNA"/>
</dbReference>
<keyword evidence="1" id="KW-0472">Membrane</keyword>
<dbReference type="Pfam" id="PF14584">
    <property type="entry name" value="DUF4446"/>
    <property type="match status" value="1"/>
</dbReference>
<organism evidence="2 3">
    <name type="scientific">Candidatus Shapirobacteria bacterium GW2011_GWE2_38_30</name>
    <dbReference type="NCBI Taxonomy" id="1618490"/>
    <lineage>
        <taxon>Bacteria</taxon>
        <taxon>Candidatus Shapironibacteriota</taxon>
    </lineage>
</organism>
<evidence type="ECO:0008006" key="4">
    <source>
        <dbReference type="Google" id="ProtNLM"/>
    </source>
</evidence>
<proteinExistence type="predicted"/>
<evidence type="ECO:0000256" key="1">
    <source>
        <dbReference type="SAM" id="Phobius"/>
    </source>
</evidence>
<reference evidence="2 3" key="1">
    <citation type="journal article" date="2015" name="Nature">
        <title>rRNA introns, odd ribosomes, and small enigmatic genomes across a large radiation of phyla.</title>
        <authorList>
            <person name="Brown C.T."/>
            <person name="Hug L.A."/>
            <person name="Thomas B.C."/>
            <person name="Sharon I."/>
            <person name="Castelle C.J."/>
            <person name="Singh A."/>
            <person name="Wilkins M.J."/>
            <person name="Williams K.H."/>
            <person name="Banfield J.F."/>
        </authorList>
    </citation>
    <scope>NUCLEOTIDE SEQUENCE [LARGE SCALE GENOMIC DNA]</scope>
</reference>
<protein>
    <recommendedName>
        <fullName evidence="4">DUF4446 domain-containing protein</fullName>
    </recommendedName>
</protein>
<accession>A0A0G0JYD2</accession>